<dbReference type="InterPro" id="IPR012838">
    <property type="entry name" value="PFL1_activating"/>
</dbReference>
<dbReference type="Gene3D" id="3.20.20.70">
    <property type="entry name" value="Aldolase class I"/>
    <property type="match status" value="1"/>
</dbReference>
<keyword evidence="9 10" id="KW-0411">Iron-sulfur</keyword>
<comment type="cofactor">
    <cofactor evidence="10">
        <name>[4Fe-4S] cluster</name>
        <dbReference type="ChEBI" id="CHEBI:49883"/>
    </cofactor>
    <text evidence="10">Binds 1 [4Fe-4S] cluster. The cluster is coordinated with 3 cysteines and an exchangeable S-adenosyl-L-methionine.</text>
</comment>
<sequence length="255" mass="28577">MTGRIHSIESFGTVDGPGVRMVVFFQGCPMRCQYCHNPDTWELAGGSLMTVEEILKQYESSRHFYRGGGITATGGEPLMQLDFLTQLFEAARKKDIHTCLDTSGITFNRGNEEYLRKVDRLLASTSLVMLDIKQINDIRHKPLTGHSNAAILDFARYLDEKEIPVWIRHVVVPGITDEAADLYHLGRFIGQLKNVKALDVLPYHDMGKVKYESMGMDYPLKGVPPLSKEDALSAKKVILTGIRDARTDAPDPYCS</sequence>
<keyword evidence="13" id="KW-1185">Reference proteome</keyword>
<accession>A0A2S6HQK7</accession>
<dbReference type="SFLD" id="SFLDG01066">
    <property type="entry name" value="organic_radical-activating_enz"/>
    <property type="match status" value="1"/>
</dbReference>
<dbReference type="InterPro" id="IPR013785">
    <property type="entry name" value="Aldolase_TIM"/>
</dbReference>
<evidence type="ECO:0000256" key="7">
    <source>
        <dbReference type="ARBA" id="ARBA00023002"/>
    </source>
</evidence>
<keyword evidence="4 10" id="KW-0004">4Fe-4S</keyword>
<dbReference type="PANTHER" id="PTHR30352">
    <property type="entry name" value="PYRUVATE FORMATE-LYASE-ACTIVATING ENZYME"/>
    <property type="match status" value="1"/>
</dbReference>
<keyword evidence="5 10" id="KW-0949">S-adenosyl-L-methionine</keyword>
<dbReference type="GO" id="GO:0016829">
    <property type="term" value="F:lyase activity"/>
    <property type="evidence" value="ECO:0007669"/>
    <property type="project" value="UniProtKB-KW"/>
</dbReference>
<dbReference type="GO" id="GO:0051539">
    <property type="term" value="F:4 iron, 4 sulfur cluster binding"/>
    <property type="evidence" value="ECO:0007669"/>
    <property type="project" value="UniProtKB-UniRule"/>
</dbReference>
<dbReference type="InterPro" id="IPR058240">
    <property type="entry name" value="rSAM_sf"/>
</dbReference>
<reference evidence="12 13" key="1">
    <citation type="submission" date="2018-02" db="EMBL/GenBank/DDBJ databases">
        <title>Genomic Encyclopedia of Archaeal and Bacterial Type Strains, Phase II (KMG-II): from individual species to whole genera.</title>
        <authorList>
            <person name="Goeker M."/>
        </authorList>
    </citation>
    <scope>NUCLEOTIDE SEQUENCE [LARGE SCALE GENOMIC DNA]</scope>
    <source>
        <strain evidence="12 13">DSM 3808</strain>
    </source>
</reference>
<evidence type="ECO:0000256" key="4">
    <source>
        <dbReference type="ARBA" id="ARBA00022485"/>
    </source>
</evidence>
<proteinExistence type="inferred from homology"/>
<dbReference type="CDD" id="cd01335">
    <property type="entry name" value="Radical_SAM"/>
    <property type="match status" value="1"/>
</dbReference>
<dbReference type="SFLD" id="SFLDG01067">
    <property type="entry name" value="SPASM/twitch_domain_containing"/>
    <property type="match status" value="1"/>
</dbReference>
<comment type="caution">
    <text evidence="12">The sequence shown here is derived from an EMBL/GenBank/DDBJ whole genome shotgun (WGS) entry which is preliminary data.</text>
</comment>
<evidence type="ECO:0000256" key="10">
    <source>
        <dbReference type="RuleBase" id="RU362053"/>
    </source>
</evidence>
<keyword evidence="12" id="KW-0670">Pyruvate</keyword>
<evidence type="ECO:0000313" key="13">
    <source>
        <dbReference type="Proteomes" id="UP000237749"/>
    </source>
</evidence>
<keyword evidence="8 10" id="KW-0408">Iron</keyword>
<name>A0A2S6HQK7_9FIRM</name>
<evidence type="ECO:0000256" key="9">
    <source>
        <dbReference type="ARBA" id="ARBA00023014"/>
    </source>
</evidence>
<gene>
    <name evidence="12" type="ORF">BXY41_108132</name>
</gene>
<keyword evidence="7 10" id="KW-0560">Oxidoreductase</keyword>
<dbReference type="EMBL" id="PTJA01000008">
    <property type="protein sequence ID" value="PPK79907.1"/>
    <property type="molecule type" value="Genomic_DNA"/>
</dbReference>
<comment type="catalytic activity">
    <reaction evidence="10">
        <text>glycyl-[formate C-acetyltransferase] + reduced [flavodoxin] + S-adenosyl-L-methionine = glycin-2-yl radical-[formate C-acetyltransferase] + semiquinone [flavodoxin] + 5'-deoxyadenosine + L-methionine + H(+)</text>
        <dbReference type="Rhea" id="RHEA:19225"/>
        <dbReference type="Rhea" id="RHEA-COMP:10622"/>
        <dbReference type="Rhea" id="RHEA-COMP:12190"/>
        <dbReference type="Rhea" id="RHEA-COMP:12191"/>
        <dbReference type="Rhea" id="RHEA-COMP:14480"/>
        <dbReference type="ChEBI" id="CHEBI:15378"/>
        <dbReference type="ChEBI" id="CHEBI:17319"/>
        <dbReference type="ChEBI" id="CHEBI:29947"/>
        <dbReference type="ChEBI" id="CHEBI:32722"/>
        <dbReference type="ChEBI" id="CHEBI:57618"/>
        <dbReference type="ChEBI" id="CHEBI:57844"/>
        <dbReference type="ChEBI" id="CHEBI:59789"/>
        <dbReference type="ChEBI" id="CHEBI:140311"/>
        <dbReference type="EC" id="1.97.1.4"/>
    </reaction>
</comment>
<dbReference type="NCBIfam" id="TIGR02493">
    <property type="entry name" value="PFLA"/>
    <property type="match status" value="1"/>
</dbReference>
<feature type="domain" description="Radical SAM core" evidence="11">
    <location>
        <begin position="14"/>
        <end position="243"/>
    </location>
</feature>
<dbReference type="SFLD" id="SFLDS00029">
    <property type="entry name" value="Radical_SAM"/>
    <property type="match status" value="1"/>
</dbReference>
<dbReference type="Proteomes" id="UP000237749">
    <property type="component" value="Unassembled WGS sequence"/>
</dbReference>
<dbReference type="AlphaFoldDB" id="A0A2S6HQK7"/>
<dbReference type="InterPro" id="IPR007197">
    <property type="entry name" value="rSAM"/>
</dbReference>
<dbReference type="RefSeq" id="WP_104437802.1">
    <property type="nucleotide sequence ID" value="NZ_PTJA01000008.1"/>
</dbReference>
<protein>
    <recommendedName>
        <fullName evidence="3 10">Pyruvate formate-lyase-activating enzyme</fullName>
        <ecNumber evidence="10">1.97.1.4</ecNumber>
    </recommendedName>
</protein>
<dbReference type="EC" id="1.97.1.4" evidence="10"/>
<comment type="function">
    <text evidence="1 10">Activation of pyruvate formate-lyase under anaerobic conditions by generation of an organic free radical, using S-adenosylmethionine and reduced flavodoxin as cosubstrates to produce 5'-deoxy-adenosine.</text>
</comment>
<dbReference type="PROSITE" id="PS01087">
    <property type="entry name" value="RADICAL_ACTIVATING"/>
    <property type="match status" value="1"/>
</dbReference>
<dbReference type="PANTHER" id="PTHR30352:SF5">
    <property type="entry name" value="PYRUVATE FORMATE-LYASE 1-ACTIVATING ENZYME"/>
    <property type="match status" value="1"/>
</dbReference>
<comment type="similarity">
    <text evidence="2 10">Belongs to the organic radical-activating enzymes family.</text>
</comment>
<dbReference type="SUPFAM" id="SSF102114">
    <property type="entry name" value="Radical SAM enzymes"/>
    <property type="match status" value="1"/>
</dbReference>
<keyword evidence="12" id="KW-0456">Lyase</keyword>
<dbReference type="InterPro" id="IPR001989">
    <property type="entry name" value="Radical_activat_CS"/>
</dbReference>
<comment type="subcellular location">
    <subcellularLocation>
        <location evidence="10">Cytoplasm</location>
    </subcellularLocation>
</comment>
<evidence type="ECO:0000259" key="11">
    <source>
        <dbReference type="PROSITE" id="PS51918"/>
    </source>
</evidence>
<dbReference type="GO" id="GO:0043365">
    <property type="term" value="F:[formate-C-acetyltransferase]-activating enzyme activity"/>
    <property type="evidence" value="ECO:0007669"/>
    <property type="project" value="UniProtKB-UniRule"/>
</dbReference>
<keyword evidence="10" id="KW-0963">Cytoplasm</keyword>
<evidence type="ECO:0000256" key="8">
    <source>
        <dbReference type="ARBA" id="ARBA00023004"/>
    </source>
</evidence>
<dbReference type="GO" id="GO:0005737">
    <property type="term" value="C:cytoplasm"/>
    <property type="evidence" value="ECO:0007669"/>
    <property type="project" value="UniProtKB-SubCell"/>
</dbReference>
<evidence type="ECO:0000256" key="5">
    <source>
        <dbReference type="ARBA" id="ARBA00022691"/>
    </source>
</evidence>
<evidence type="ECO:0000256" key="1">
    <source>
        <dbReference type="ARBA" id="ARBA00003141"/>
    </source>
</evidence>
<evidence type="ECO:0000256" key="2">
    <source>
        <dbReference type="ARBA" id="ARBA00009777"/>
    </source>
</evidence>
<dbReference type="GO" id="GO:0046872">
    <property type="term" value="F:metal ion binding"/>
    <property type="evidence" value="ECO:0007669"/>
    <property type="project" value="UniProtKB-UniRule"/>
</dbReference>
<organism evidence="12 13">
    <name type="scientific">Lacrimispora xylanisolvens</name>
    <dbReference type="NCBI Taxonomy" id="384636"/>
    <lineage>
        <taxon>Bacteria</taxon>
        <taxon>Bacillati</taxon>
        <taxon>Bacillota</taxon>
        <taxon>Clostridia</taxon>
        <taxon>Lachnospirales</taxon>
        <taxon>Lachnospiraceae</taxon>
        <taxon>Lacrimispora</taxon>
    </lineage>
</organism>
<dbReference type="PROSITE" id="PS51918">
    <property type="entry name" value="RADICAL_SAM"/>
    <property type="match status" value="1"/>
</dbReference>
<dbReference type="InterPro" id="IPR034457">
    <property type="entry name" value="Organic_radical-activating"/>
</dbReference>
<dbReference type="Pfam" id="PF04055">
    <property type="entry name" value="Radical_SAM"/>
    <property type="match status" value="1"/>
</dbReference>
<evidence type="ECO:0000256" key="3">
    <source>
        <dbReference type="ARBA" id="ARBA00021356"/>
    </source>
</evidence>
<dbReference type="InterPro" id="IPR012839">
    <property type="entry name" value="Organic_radical_activase"/>
</dbReference>
<evidence type="ECO:0000256" key="6">
    <source>
        <dbReference type="ARBA" id="ARBA00022723"/>
    </source>
</evidence>
<dbReference type="OrthoDB" id="9782387at2"/>
<evidence type="ECO:0000313" key="12">
    <source>
        <dbReference type="EMBL" id="PPK79907.1"/>
    </source>
</evidence>
<keyword evidence="6 10" id="KW-0479">Metal-binding</keyword>
<dbReference type="PIRSF" id="PIRSF000371">
    <property type="entry name" value="PFL_act_enz"/>
    <property type="match status" value="1"/>
</dbReference>